<sequence length="117" mass="12359">MDSVVGKALFVAGESIAVEAQLSITRGAVSGKGHTPSSPGEAPNNDTGRLAGQIEVLQKSDKLVVVTSEAPHSTPLEFGTSRMAARPFMRPARDKMAPEAQRLVADAVDRFSRKSRG</sequence>
<dbReference type="AlphaFoldDB" id="A0A840YAM3"/>
<evidence type="ECO:0000313" key="3">
    <source>
        <dbReference type="Proteomes" id="UP000527143"/>
    </source>
</evidence>
<comment type="caution">
    <text evidence="2">The sequence shown here is derived from an EMBL/GenBank/DDBJ whole genome shotgun (WGS) entry which is preliminary data.</text>
</comment>
<proteinExistence type="predicted"/>
<gene>
    <name evidence="2" type="ORF">FHT02_000551</name>
</gene>
<dbReference type="NCBIfam" id="TIGR01725">
    <property type="entry name" value="phge_HK97_gp10"/>
    <property type="match status" value="1"/>
</dbReference>
<dbReference type="InterPro" id="IPR010064">
    <property type="entry name" value="HK97-gp10_tail"/>
</dbReference>
<accession>A0A840YAM3</accession>
<dbReference type="Proteomes" id="UP000527143">
    <property type="component" value="Unassembled WGS sequence"/>
</dbReference>
<evidence type="ECO:0000313" key="2">
    <source>
        <dbReference type="EMBL" id="MBB5709345.1"/>
    </source>
</evidence>
<feature type="region of interest" description="Disordered" evidence="1">
    <location>
        <begin position="28"/>
        <end position="48"/>
    </location>
</feature>
<protein>
    <submittedName>
        <fullName evidence="2">HK97 gp10 family phage protein</fullName>
    </submittedName>
</protein>
<dbReference type="EMBL" id="JACIJF010000001">
    <property type="protein sequence ID" value="MBB5709345.1"/>
    <property type="molecule type" value="Genomic_DNA"/>
</dbReference>
<evidence type="ECO:0000256" key="1">
    <source>
        <dbReference type="SAM" id="MobiDB-lite"/>
    </source>
</evidence>
<name>A0A840YAM3_9SPHN</name>
<organism evidence="2 3">
    <name type="scientific">Sphingomonas xinjiangensis</name>
    <dbReference type="NCBI Taxonomy" id="643568"/>
    <lineage>
        <taxon>Bacteria</taxon>
        <taxon>Pseudomonadati</taxon>
        <taxon>Pseudomonadota</taxon>
        <taxon>Alphaproteobacteria</taxon>
        <taxon>Sphingomonadales</taxon>
        <taxon>Sphingomonadaceae</taxon>
        <taxon>Sphingomonas</taxon>
    </lineage>
</organism>
<keyword evidence="3" id="KW-1185">Reference proteome</keyword>
<reference evidence="2 3" key="1">
    <citation type="submission" date="2020-08" db="EMBL/GenBank/DDBJ databases">
        <title>Genomic Encyclopedia of Type Strains, Phase IV (KMG-IV): sequencing the most valuable type-strain genomes for metagenomic binning, comparative biology and taxonomic classification.</title>
        <authorList>
            <person name="Goeker M."/>
        </authorList>
    </citation>
    <scope>NUCLEOTIDE SEQUENCE [LARGE SCALE GENOMIC DNA]</scope>
    <source>
        <strain evidence="2 3">DSM 26736</strain>
    </source>
</reference>